<sequence>MDDDSRSNSSWHCGTIHHRMTKASKDAQCETLKIPLGAKVTNDTSGRVSEASCLSRDTPRTLTDAFSNRAPECPIHGQVNGTREQVCTHPRTTRTMEQVSGYLSRLILVSRVSPDPERGPRQTESNAQSSFGTYRSARVESHWKPHITAILTQLGVQCHRPCSKIPPGASGTAISFQPAQSGQFRPKIYMCSPPETTAGVIPSPLGIQRNQPRTKSPPRSTGTAPTSLTASRVCQSTRLHRFGSVHSRGQNRLPKPLFPAFLDFSRIPGLGIIIPDLEKLGV</sequence>
<protein>
    <submittedName>
        <fullName evidence="2">Uncharacterized protein</fullName>
    </submittedName>
</protein>
<dbReference type="Proteomes" id="UP000233551">
    <property type="component" value="Unassembled WGS sequence"/>
</dbReference>
<evidence type="ECO:0000313" key="3">
    <source>
        <dbReference type="Proteomes" id="UP000233551"/>
    </source>
</evidence>
<evidence type="ECO:0000313" key="2">
    <source>
        <dbReference type="EMBL" id="PKI55755.1"/>
    </source>
</evidence>
<feature type="region of interest" description="Disordered" evidence="1">
    <location>
        <begin position="112"/>
        <end position="133"/>
    </location>
</feature>
<feature type="compositionally biased region" description="Polar residues" evidence="1">
    <location>
        <begin position="122"/>
        <end position="133"/>
    </location>
</feature>
<dbReference type="AlphaFoldDB" id="A0A2I0JHQ0"/>
<gene>
    <name evidence="2" type="ORF">CRG98_023846</name>
</gene>
<evidence type="ECO:0000256" key="1">
    <source>
        <dbReference type="SAM" id="MobiDB-lite"/>
    </source>
</evidence>
<accession>A0A2I0JHQ0</accession>
<organism evidence="2 3">
    <name type="scientific">Punica granatum</name>
    <name type="common">Pomegranate</name>
    <dbReference type="NCBI Taxonomy" id="22663"/>
    <lineage>
        <taxon>Eukaryota</taxon>
        <taxon>Viridiplantae</taxon>
        <taxon>Streptophyta</taxon>
        <taxon>Embryophyta</taxon>
        <taxon>Tracheophyta</taxon>
        <taxon>Spermatophyta</taxon>
        <taxon>Magnoliopsida</taxon>
        <taxon>eudicotyledons</taxon>
        <taxon>Gunneridae</taxon>
        <taxon>Pentapetalae</taxon>
        <taxon>rosids</taxon>
        <taxon>malvids</taxon>
        <taxon>Myrtales</taxon>
        <taxon>Lythraceae</taxon>
        <taxon>Punica</taxon>
    </lineage>
</organism>
<feature type="region of interest" description="Disordered" evidence="1">
    <location>
        <begin position="203"/>
        <end position="230"/>
    </location>
</feature>
<feature type="compositionally biased region" description="Polar residues" evidence="1">
    <location>
        <begin position="208"/>
        <end position="230"/>
    </location>
</feature>
<comment type="caution">
    <text evidence="2">The sequence shown here is derived from an EMBL/GenBank/DDBJ whole genome shotgun (WGS) entry which is preliminary data.</text>
</comment>
<keyword evidence="3" id="KW-1185">Reference proteome</keyword>
<reference evidence="2 3" key="1">
    <citation type="submission" date="2017-11" db="EMBL/GenBank/DDBJ databases">
        <title>De-novo sequencing of pomegranate (Punica granatum L.) genome.</title>
        <authorList>
            <person name="Akparov Z."/>
            <person name="Amiraslanov A."/>
            <person name="Hajiyeva S."/>
            <person name="Abbasov M."/>
            <person name="Kaur K."/>
            <person name="Hamwieh A."/>
            <person name="Solovyev V."/>
            <person name="Salamov A."/>
            <person name="Braich B."/>
            <person name="Kosarev P."/>
            <person name="Mahmoud A."/>
            <person name="Hajiyev E."/>
            <person name="Babayeva S."/>
            <person name="Izzatullayeva V."/>
            <person name="Mammadov A."/>
            <person name="Mammadov A."/>
            <person name="Sharifova S."/>
            <person name="Ojaghi J."/>
            <person name="Eynullazada K."/>
            <person name="Bayramov B."/>
            <person name="Abdulazimova A."/>
            <person name="Shahmuradov I."/>
        </authorList>
    </citation>
    <scope>NUCLEOTIDE SEQUENCE [LARGE SCALE GENOMIC DNA]</scope>
    <source>
        <strain evidence="3">cv. AG2017</strain>
        <tissue evidence="2">Leaf</tissue>
    </source>
</reference>
<name>A0A2I0JHQ0_PUNGR</name>
<dbReference type="EMBL" id="PGOL01001679">
    <property type="protein sequence ID" value="PKI55755.1"/>
    <property type="molecule type" value="Genomic_DNA"/>
</dbReference>
<proteinExistence type="predicted"/>